<dbReference type="EMBL" id="VLPK01000001">
    <property type="protein sequence ID" value="TSJ44088.1"/>
    <property type="molecule type" value="Genomic_DNA"/>
</dbReference>
<sequence length="342" mass="37284">MKMKKILSIDGGGIRGIIPGQILVALEAKLQEKTGNPDARIAEYFDFFAGTSTGGILTCILLCPSADDPKKARFSAKEAVDLYVKNGDKIFNSTIWHKLRSIGGVVEEKYAAAGIESCLQEYFGDIKLSQLLKPCIITSYDIQNRETKFFAQHDQKLKGDVADFYVRQVARSTSAAPTYFETELITSISGQSYACVDGGVFANNPSLCAYSEVRNSVGSPTAKDMYVVSIGTGSQDAPYSYEKAKGWGEIGWVKPVIDIMMSGAAEVTNYHMIKMFSAQNHQANYVRIQPSSLGTANPQMDDASDQNIQALLQVGTDTAQNCAEMDDIITVLLQGEDPVVFE</sequence>
<evidence type="ECO:0000256" key="3">
    <source>
        <dbReference type="PROSITE-ProRule" id="PRU01161"/>
    </source>
</evidence>
<keyword evidence="6" id="KW-1185">Reference proteome</keyword>
<dbReference type="InterPro" id="IPR016035">
    <property type="entry name" value="Acyl_Trfase/lysoPLipase"/>
</dbReference>
<accession>A0A556MWA3</accession>
<dbReference type="SUPFAM" id="SSF52151">
    <property type="entry name" value="FabD/lysophospholipase-like"/>
    <property type="match status" value="1"/>
</dbReference>
<evidence type="ECO:0000313" key="5">
    <source>
        <dbReference type="EMBL" id="TSJ44088.1"/>
    </source>
</evidence>
<dbReference type="Proteomes" id="UP000318733">
    <property type="component" value="Unassembled WGS sequence"/>
</dbReference>
<reference evidence="5 6" key="1">
    <citation type="submission" date="2019-07" db="EMBL/GenBank/DDBJ databases">
        <authorList>
            <person name="Huq M.A."/>
        </authorList>
    </citation>
    <scope>NUCLEOTIDE SEQUENCE [LARGE SCALE GENOMIC DNA]</scope>
    <source>
        <strain evidence="5 6">MAH-19</strain>
    </source>
</reference>
<keyword evidence="3" id="KW-0442">Lipid degradation</keyword>
<dbReference type="GO" id="GO:0047372">
    <property type="term" value="F:monoacylglycerol lipase activity"/>
    <property type="evidence" value="ECO:0007669"/>
    <property type="project" value="TreeGrafter"/>
</dbReference>
<organism evidence="5 6">
    <name type="scientific">Mucilaginibacter corticis</name>
    <dbReference type="NCBI Taxonomy" id="2597670"/>
    <lineage>
        <taxon>Bacteria</taxon>
        <taxon>Pseudomonadati</taxon>
        <taxon>Bacteroidota</taxon>
        <taxon>Sphingobacteriia</taxon>
        <taxon>Sphingobacteriales</taxon>
        <taxon>Sphingobacteriaceae</taxon>
        <taxon>Mucilaginibacter</taxon>
    </lineage>
</organism>
<keyword evidence="3" id="KW-0378">Hydrolase</keyword>
<evidence type="ECO:0000256" key="2">
    <source>
        <dbReference type="ARBA" id="ARBA00023098"/>
    </source>
</evidence>
<dbReference type="PROSITE" id="PS51635">
    <property type="entry name" value="PNPLA"/>
    <property type="match status" value="1"/>
</dbReference>
<proteinExistence type="inferred from homology"/>
<dbReference type="GO" id="GO:0004620">
    <property type="term" value="F:phospholipase activity"/>
    <property type="evidence" value="ECO:0007669"/>
    <property type="project" value="TreeGrafter"/>
</dbReference>
<protein>
    <submittedName>
        <fullName evidence="5">Patatin</fullName>
    </submittedName>
</protein>
<dbReference type="PANTHER" id="PTHR32176:SF92">
    <property type="entry name" value="XYLOSE ISOMERASE"/>
    <property type="match status" value="1"/>
</dbReference>
<dbReference type="OrthoDB" id="9807112at2"/>
<feature type="domain" description="PNPLA" evidence="4">
    <location>
        <begin position="7"/>
        <end position="210"/>
    </location>
</feature>
<evidence type="ECO:0000259" key="4">
    <source>
        <dbReference type="PROSITE" id="PS51635"/>
    </source>
</evidence>
<feature type="short sequence motif" description="GXGXXG" evidence="3">
    <location>
        <begin position="11"/>
        <end position="16"/>
    </location>
</feature>
<keyword evidence="2 3" id="KW-0443">Lipid metabolism</keyword>
<feature type="active site" description="Proton acceptor" evidence="3">
    <location>
        <position position="197"/>
    </location>
</feature>
<gene>
    <name evidence="5" type="ORF">FO440_07910</name>
</gene>
<dbReference type="GO" id="GO:0016042">
    <property type="term" value="P:lipid catabolic process"/>
    <property type="evidence" value="ECO:0007669"/>
    <property type="project" value="UniProtKB-UniRule"/>
</dbReference>
<dbReference type="Pfam" id="PF01734">
    <property type="entry name" value="Patatin"/>
    <property type="match status" value="1"/>
</dbReference>
<feature type="short sequence motif" description="GXSXG" evidence="3">
    <location>
        <begin position="50"/>
        <end position="54"/>
    </location>
</feature>
<feature type="active site" description="Nucleophile" evidence="3">
    <location>
        <position position="52"/>
    </location>
</feature>
<comment type="caution">
    <text evidence="5">The sequence shown here is derived from an EMBL/GenBank/DDBJ whole genome shotgun (WGS) entry which is preliminary data.</text>
</comment>
<dbReference type="AlphaFoldDB" id="A0A556MWA3"/>
<evidence type="ECO:0000256" key="1">
    <source>
        <dbReference type="ARBA" id="ARBA00010240"/>
    </source>
</evidence>
<evidence type="ECO:0000313" key="6">
    <source>
        <dbReference type="Proteomes" id="UP000318733"/>
    </source>
</evidence>
<feature type="short sequence motif" description="DGA/G" evidence="3">
    <location>
        <begin position="197"/>
        <end position="199"/>
    </location>
</feature>
<comment type="similarity">
    <text evidence="1">Belongs to the patatin family.</text>
</comment>
<dbReference type="InterPro" id="IPR002641">
    <property type="entry name" value="PNPLA_dom"/>
</dbReference>
<dbReference type="PANTHER" id="PTHR32176">
    <property type="entry name" value="XYLOSE ISOMERASE"/>
    <property type="match status" value="1"/>
</dbReference>
<dbReference type="Gene3D" id="3.40.1090.10">
    <property type="entry name" value="Cytosolic phospholipase A2 catalytic domain"/>
    <property type="match status" value="1"/>
</dbReference>
<name>A0A556MWA3_9SPHI</name>